<protein>
    <submittedName>
        <fullName evidence="2">TonB-dependent receptor</fullName>
    </submittedName>
</protein>
<dbReference type="InterPro" id="IPR012910">
    <property type="entry name" value="Plug_dom"/>
</dbReference>
<dbReference type="PANTHER" id="PTHR40980">
    <property type="entry name" value="PLUG DOMAIN-CONTAINING PROTEIN"/>
    <property type="match status" value="1"/>
</dbReference>
<dbReference type="InterPro" id="IPR037066">
    <property type="entry name" value="Plug_dom_sf"/>
</dbReference>
<keyword evidence="2" id="KW-0675">Receptor</keyword>
<evidence type="ECO:0000313" key="3">
    <source>
        <dbReference type="Proteomes" id="UP000009080"/>
    </source>
</evidence>
<dbReference type="OrthoDB" id="9768470at2"/>
<dbReference type="eggNOG" id="COG4771">
    <property type="taxonomic scope" value="Bacteria"/>
</dbReference>
<dbReference type="GO" id="GO:0030246">
    <property type="term" value="F:carbohydrate binding"/>
    <property type="evidence" value="ECO:0007669"/>
    <property type="project" value="InterPro"/>
</dbReference>
<feature type="domain" description="TonB-dependent receptor plug" evidence="1">
    <location>
        <begin position="207"/>
        <end position="303"/>
    </location>
</feature>
<dbReference type="KEGG" id="ttu:TERTU_2883"/>
<dbReference type="Gene3D" id="2.60.40.1120">
    <property type="entry name" value="Carboxypeptidase-like, regulatory domain"/>
    <property type="match status" value="1"/>
</dbReference>
<dbReference type="PANTHER" id="PTHR40980:SF4">
    <property type="entry name" value="TONB-DEPENDENT RECEPTOR-LIKE BETA-BARREL DOMAIN-CONTAINING PROTEIN"/>
    <property type="match status" value="1"/>
</dbReference>
<dbReference type="eggNOG" id="COG1629">
    <property type="taxonomic scope" value="Bacteria"/>
</dbReference>
<accession>C5BNA0</accession>
<evidence type="ECO:0000259" key="1">
    <source>
        <dbReference type="Pfam" id="PF07715"/>
    </source>
</evidence>
<dbReference type="SUPFAM" id="SSF56935">
    <property type="entry name" value="Porins"/>
    <property type="match status" value="1"/>
</dbReference>
<dbReference type="Proteomes" id="UP000009080">
    <property type="component" value="Chromosome"/>
</dbReference>
<dbReference type="SUPFAM" id="SSF49452">
    <property type="entry name" value="Starch-binding domain-like"/>
    <property type="match status" value="1"/>
</dbReference>
<name>C5BNA0_TERTT</name>
<keyword evidence="3" id="KW-1185">Reference proteome</keyword>
<organism evidence="2 3">
    <name type="scientific">Teredinibacter turnerae (strain ATCC 39867 / T7901)</name>
    <dbReference type="NCBI Taxonomy" id="377629"/>
    <lineage>
        <taxon>Bacteria</taxon>
        <taxon>Pseudomonadati</taxon>
        <taxon>Pseudomonadota</taxon>
        <taxon>Gammaproteobacteria</taxon>
        <taxon>Cellvibrionales</taxon>
        <taxon>Cellvibrionaceae</taxon>
        <taxon>Teredinibacter</taxon>
    </lineage>
</organism>
<sequence length="1066" mass="118681">MVGTNASASDLVVRTIKKSEAIIMPVTINGRILKTDLNGKLRETGLQPGRYDVSIGEGENILEFTVELKEDQIIYLSAVVDSSGHIRVGSRKAPLKKDDAATGEVSLSVKNSSGTPLENAACFLADGVALGQTNSKGLLTFGLKEGQYEITVSQDRYDDVLVSVDVVAGMDLTMDVLLPDSDSGEGRVEEVIVRAEYQPSSSLTLMRDASAVVNVLDIEDISRVDESSIAGALTKVSAVSLEDNRFAVVRGLKGRYVSTTINNAAFGGTDPYRRDISLDLFPSFILTNIEVQKSFSANKSGESTAANININTPKIPDSGFLKYAFSTTQIDSVTGKSAPSHYGSESDWLGRDDGLRDRPDIVVETTGVTNLGSRDLAVINEEIAESFLQRNEVTDQEIPWDLSTSVNTGSRWNFGGGMHRWGFVAGLKYSNNWDLRHENLKQVEDYTADSDDDPSIRVFRPFSRGTTARERSSNNVEWGGIFTLSAELWESQQVTWNTVWVRDAEKVTSVDYATTYFASTGDTAVSGPDKLNPSIYETGRNVVLQWTEREAVLQQLLGDHSISAIGTSISWQASRSNTTYNQPDRIAYRFMVDGTARNSTGNPVEPIFDTLQYIRSYENLDDELEQLGIQVEQNLFETERFQGSLAIGGGYLGSERGFRRYTYGIALPTGLSPRQSPIIACGENCDPYALNPNDYLRPATFGANYFFEDLSNEGPTNIGLYDADYSIRSRFATLSFSWIDRLDLSVGRREEIFHQGILPFAQDKVFAPQFVEEPDTIDNSIIDSDDSLRALNLTFYLPYETQYRFAYSETVARPSLTEAADGAFNDTDLGVRIYGNPNIKITEIKNYDYRIEHYFSTAESVSLAYFRKYFVNPIELAHFRTLHDANVEEYTYANADSGHVEGFEVEVVKTFSVGDGEIFANSNFTLVDSELVLGQAFDVHQVNAEDEGDSEKNVRQMSYQPDSIFNFTIGYDYFPWDFSATLTYNRTGEKYSRILDPDLDLISEDATENVKLLFQKKIQYGISDIGVSFSIDNLLESEFSESIGDLHDYRVYDRGRAYKLKLSAEI</sequence>
<dbReference type="Pfam" id="PF07715">
    <property type="entry name" value="Plug"/>
    <property type="match status" value="1"/>
</dbReference>
<dbReference type="Gene3D" id="2.170.130.10">
    <property type="entry name" value="TonB-dependent receptor, plug domain"/>
    <property type="match status" value="1"/>
</dbReference>
<evidence type="ECO:0000313" key="2">
    <source>
        <dbReference type="EMBL" id="ACR14361.1"/>
    </source>
</evidence>
<dbReference type="STRING" id="377629.TERTU_2883"/>
<reference evidence="2 3" key="1">
    <citation type="journal article" date="2009" name="PLoS ONE">
        <title>The complete genome of Teredinibacter turnerae T7901: an intracellular endosymbiont of marine wood-boring bivalves (shipworms).</title>
        <authorList>
            <person name="Yang J.C."/>
            <person name="Madupu R."/>
            <person name="Durkin A.S."/>
            <person name="Ekborg N.A."/>
            <person name="Pedamallu C.S."/>
            <person name="Hostetler J.B."/>
            <person name="Radune D."/>
            <person name="Toms B.S."/>
            <person name="Henrissat B."/>
            <person name="Coutinho P.M."/>
            <person name="Schwarz S."/>
            <person name="Field L."/>
            <person name="Trindade-Silva A.E."/>
            <person name="Soares C.A.G."/>
            <person name="Elshahawi S."/>
            <person name="Hanora A."/>
            <person name="Schmidt E.W."/>
            <person name="Haygood M.G."/>
            <person name="Posfai J."/>
            <person name="Benner J."/>
            <person name="Madinger C."/>
            <person name="Nove J."/>
            <person name="Anton B."/>
            <person name="Chaudhary K."/>
            <person name="Foster J."/>
            <person name="Holman A."/>
            <person name="Kumar S."/>
            <person name="Lessard P.A."/>
            <person name="Luyten Y.A."/>
            <person name="Slatko B."/>
            <person name="Wood N."/>
            <person name="Wu B."/>
            <person name="Teplitski M."/>
            <person name="Mougous J.D."/>
            <person name="Ward N."/>
            <person name="Eisen J.A."/>
            <person name="Badger J.H."/>
            <person name="Distel D.L."/>
        </authorList>
    </citation>
    <scope>NUCLEOTIDE SEQUENCE [LARGE SCALE GENOMIC DNA]</scope>
    <source>
        <strain evidence="3">ATCC 39867 / T7901</strain>
    </source>
</reference>
<dbReference type="HOGENOM" id="CLU_006935_0_0_6"/>
<dbReference type="InterPro" id="IPR013784">
    <property type="entry name" value="Carb-bd-like_fold"/>
</dbReference>
<gene>
    <name evidence="2" type="ordered locus">TERTU_2883</name>
</gene>
<dbReference type="EMBL" id="CP001614">
    <property type="protein sequence ID" value="ACR14361.1"/>
    <property type="molecule type" value="Genomic_DNA"/>
</dbReference>
<proteinExistence type="predicted"/>
<dbReference type="AlphaFoldDB" id="C5BNA0"/>